<dbReference type="OrthoDB" id="5783548at2"/>
<proteinExistence type="predicted"/>
<organism evidence="1 2">
    <name type="scientific">Thiohalobacter thiocyanaticus</name>
    <dbReference type="NCBI Taxonomy" id="585455"/>
    <lineage>
        <taxon>Bacteria</taxon>
        <taxon>Pseudomonadati</taxon>
        <taxon>Pseudomonadota</taxon>
        <taxon>Gammaproteobacteria</taxon>
        <taxon>Thiohalobacterales</taxon>
        <taxon>Thiohalobacteraceae</taxon>
        <taxon>Thiohalobacter</taxon>
    </lineage>
</organism>
<dbReference type="EMBL" id="QZMU01000001">
    <property type="protein sequence ID" value="RRQ21798.1"/>
    <property type="molecule type" value="Genomic_DNA"/>
</dbReference>
<name>A0A426QJ70_9GAMM</name>
<accession>A0A426QJ70</accession>
<evidence type="ECO:0000313" key="2">
    <source>
        <dbReference type="Proteomes" id="UP000287798"/>
    </source>
</evidence>
<sequence length="174" mass="18755">MSTTTVQTRPAVMTVAELGGDTLPGLLERYGLALVAVAAEAEIPGSFWGESEAGLIGARLYVRPDTPVHSALHEACHYVCMDAPRRGGLHTDAGGDYAEEDAVCYLQVLLADHLPGVGRGRLLADMDAWGYSFRLGSARLWFESDAEDALAWLQREGVVGARGEPTWKLRDADL</sequence>
<evidence type="ECO:0000313" key="1">
    <source>
        <dbReference type="EMBL" id="RRQ21798.1"/>
    </source>
</evidence>
<gene>
    <name evidence="1" type="ORF">D6C00_07450</name>
</gene>
<comment type="caution">
    <text evidence="1">The sequence shown here is derived from an EMBL/GenBank/DDBJ whole genome shotgun (WGS) entry which is preliminary data.</text>
</comment>
<dbReference type="AlphaFoldDB" id="A0A426QJ70"/>
<keyword evidence="2" id="KW-1185">Reference proteome</keyword>
<dbReference type="Proteomes" id="UP000287798">
    <property type="component" value="Unassembled WGS sequence"/>
</dbReference>
<reference evidence="1 2" key="1">
    <citation type="journal article" date="2010" name="Int. J. Syst. Evol. Microbiol.">
        <title>Thiohalobacter thiocyanaticus gen. nov., sp. nov., a moderately halophilic, sulfur-oxidizing gammaproteobacterium from hypersaline lakes, that utilizes thiocyanate.</title>
        <authorList>
            <person name="Sorokin D.Y."/>
            <person name="Kovaleva O.L."/>
            <person name="Tourova T.P."/>
            <person name="Muyzer G."/>
        </authorList>
    </citation>
    <scope>NUCLEOTIDE SEQUENCE [LARGE SCALE GENOMIC DNA]</scope>
    <source>
        <strain evidence="1 2">Hrh1</strain>
    </source>
</reference>
<dbReference type="RefSeq" id="WP_125181137.1">
    <property type="nucleotide sequence ID" value="NZ_QZMU01000001.1"/>
</dbReference>
<protein>
    <submittedName>
        <fullName evidence="1">Uncharacterized protein</fullName>
    </submittedName>
</protein>